<dbReference type="AlphaFoldDB" id="A0A4U0USH6"/>
<reference evidence="2 3" key="1">
    <citation type="submission" date="2017-03" db="EMBL/GenBank/DDBJ databases">
        <title>Genomes of endolithic fungi from Antarctica.</title>
        <authorList>
            <person name="Coleine C."/>
            <person name="Masonjones S."/>
            <person name="Stajich J.E."/>
        </authorList>
    </citation>
    <scope>NUCLEOTIDE SEQUENCE [LARGE SCALE GENOMIC DNA]</scope>
    <source>
        <strain evidence="2 3">CCFEE 5311</strain>
    </source>
</reference>
<organism evidence="2 3">
    <name type="scientific">Friedmanniomyces endolithicus</name>
    <dbReference type="NCBI Taxonomy" id="329885"/>
    <lineage>
        <taxon>Eukaryota</taxon>
        <taxon>Fungi</taxon>
        <taxon>Dikarya</taxon>
        <taxon>Ascomycota</taxon>
        <taxon>Pezizomycotina</taxon>
        <taxon>Dothideomycetes</taxon>
        <taxon>Dothideomycetidae</taxon>
        <taxon>Mycosphaerellales</taxon>
        <taxon>Teratosphaeriaceae</taxon>
        <taxon>Friedmanniomyces</taxon>
    </lineage>
</organism>
<evidence type="ECO:0000313" key="3">
    <source>
        <dbReference type="Proteomes" id="UP000310066"/>
    </source>
</evidence>
<proteinExistence type="predicted"/>
<dbReference type="OrthoDB" id="3879503at2759"/>
<dbReference type="EMBL" id="NAJP01000048">
    <property type="protein sequence ID" value="TKA37945.1"/>
    <property type="molecule type" value="Genomic_DNA"/>
</dbReference>
<evidence type="ECO:0000256" key="1">
    <source>
        <dbReference type="SAM" id="SignalP"/>
    </source>
</evidence>
<feature type="chain" id="PRO_5020323739" evidence="1">
    <location>
        <begin position="22"/>
        <end position="459"/>
    </location>
</feature>
<keyword evidence="1" id="KW-0732">Signal</keyword>
<sequence length="459" mass="48026">MRHFILAGAGPLLLATRLVSAADMFLTITPHPGPLAPVYNTTSSTSAPTTTNTIVTTAQSSEPLPSVTHIQPECTWGLTNQCMPIYITTPHSADASTLAMAKSIENALWFIASGGSVLLLCTGKVEAVALLLVLTVAKAQGQNVPSHTSVNTVTSTTMPTTSALPSTDLIIWDPATTVAPNATIPEHKLYYGVITNGTFYASTCPAGLNTMIPSPTVPEDKLSCYAPINGLLYPSACPDGFNPPASSPPFQPGESAAHTVFNLDVTVLITLWHFWLPFLAWHIGLISEDVLTLVWLCAALNSRVLASQAMSTAPAMTSTVTVYRATPLDQVQISGTVTALQAFTAREEMDGSAIAPEAPAEPSTSANNMMWSADVRAVDPDTCPTLYGITDCPSLYGLQNCPLPHAAPVSSSGAAASLAWPTVFSTILAALTLARVTGYKTGLALGLLLLFATTAQAEA</sequence>
<feature type="signal peptide" evidence="1">
    <location>
        <begin position="1"/>
        <end position="21"/>
    </location>
</feature>
<gene>
    <name evidence="2" type="ORF">B0A54_10547</name>
</gene>
<comment type="caution">
    <text evidence="2">The sequence shown here is derived from an EMBL/GenBank/DDBJ whole genome shotgun (WGS) entry which is preliminary data.</text>
</comment>
<dbReference type="Proteomes" id="UP000310066">
    <property type="component" value="Unassembled WGS sequence"/>
</dbReference>
<accession>A0A4U0USH6</accession>
<name>A0A4U0USH6_9PEZI</name>
<protein>
    <submittedName>
        <fullName evidence="2">Uncharacterized protein</fullName>
    </submittedName>
</protein>
<evidence type="ECO:0000313" key="2">
    <source>
        <dbReference type="EMBL" id="TKA37945.1"/>
    </source>
</evidence>